<feature type="transmembrane region" description="Helical" evidence="1">
    <location>
        <begin position="7"/>
        <end position="29"/>
    </location>
</feature>
<feature type="transmembrane region" description="Helical" evidence="1">
    <location>
        <begin position="120"/>
        <end position="140"/>
    </location>
</feature>
<sequence>MTKPTRLWDLVVLLLVATVATWLLVRVAYGSLPPIPLYAGASLYPVALVEVIAAFLIRARIDDRRIGTGPRELNPLTAAKAAALAKASALVGAASAGVWLGFLLFVLPQRRILRAAVEDFPGALVGLVAGLLLVAAALWLEHCCSTPEDPTKTGSAGPAQPSAG</sequence>
<feature type="transmembrane region" description="Helical" evidence="1">
    <location>
        <begin position="35"/>
        <end position="57"/>
    </location>
</feature>
<name>A0ABX8SAQ8_9ACTN</name>
<dbReference type="EMBL" id="CP079105">
    <property type="protein sequence ID" value="QXQ13640.1"/>
    <property type="molecule type" value="Genomic_DNA"/>
</dbReference>
<proteinExistence type="predicted"/>
<dbReference type="Pfam" id="PF11377">
    <property type="entry name" value="DUF3180"/>
    <property type="match status" value="1"/>
</dbReference>
<protein>
    <submittedName>
        <fullName evidence="2">DUF3180 domain-containing protein</fullName>
    </submittedName>
</protein>
<evidence type="ECO:0000256" key="1">
    <source>
        <dbReference type="SAM" id="Phobius"/>
    </source>
</evidence>
<keyword evidence="1" id="KW-0812">Transmembrane</keyword>
<keyword evidence="3" id="KW-1185">Reference proteome</keyword>
<reference evidence="2" key="1">
    <citation type="submission" date="2021-07" db="EMBL/GenBank/DDBJ databases">
        <title>Candidatus Kaistella beijingensis sp. nov. isolated from a municipal wastewater treatment plant is involved in sludge foaming.</title>
        <authorList>
            <person name="Song Y."/>
            <person name="Liu S.-J."/>
        </authorList>
    </citation>
    <scope>NUCLEOTIDE SEQUENCE</scope>
    <source>
        <strain evidence="2">DSM 43998</strain>
    </source>
</reference>
<feature type="transmembrane region" description="Helical" evidence="1">
    <location>
        <begin position="89"/>
        <end position="108"/>
    </location>
</feature>
<keyword evidence="1" id="KW-1133">Transmembrane helix</keyword>
<dbReference type="RefSeq" id="WP_066469503.1">
    <property type="nucleotide sequence ID" value="NZ_CBCRUZ010000005.1"/>
</dbReference>
<evidence type="ECO:0000313" key="2">
    <source>
        <dbReference type="EMBL" id="QXQ13640.1"/>
    </source>
</evidence>
<gene>
    <name evidence="2" type="ORF">KV203_17830</name>
</gene>
<accession>A0ABX8SAQ8</accession>
<dbReference type="Proteomes" id="UP000887023">
    <property type="component" value="Chromosome"/>
</dbReference>
<evidence type="ECO:0000313" key="3">
    <source>
        <dbReference type="Proteomes" id="UP000887023"/>
    </source>
</evidence>
<dbReference type="InterPro" id="IPR021517">
    <property type="entry name" value="DUF3180"/>
</dbReference>
<keyword evidence="1" id="KW-0472">Membrane</keyword>
<organism evidence="2 3">
    <name type="scientific">Skermania pinensis</name>
    <dbReference type="NCBI Taxonomy" id="39122"/>
    <lineage>
        <taxon>Bacteria</taxon>
        <taxon>Bacillati</taxon>
        <taxon>Actinomycetota</taxon>
        <taxon>Actinomycetes</taxon>
        <taxon>Mycobacteriales</taxon>
        <taxon>Gordoniaceae</taxon>
        <taxon>Skermania</taxon>
    </lineage>
</organism>